<dbReference type="EMBL" id="JABBWD010000001">
    <property type="protein sequence ID" value="KAG1783912.1"/>
    <property type="molecule type" value="Genomic_DNA"/>
</dbReference>
<proteinExistence type="predicted"/>
<comment type="caution">
    <text evidence="1">The sequence shown here is derived from an EMBL/GenBank/DDBJ whole genome shotgun (WGS) entry which is preliminary data.</text>
</comment>
<keyword evidence="2" id="KW-1185">Reference proteome</keyword>
<accession>A0A9P7A937</accession>
<dbReference type="AlphaFoldDB" id="A0A9P7A937"/>
<sequence length="251" mass="28710">MEACLGKYRTALDDLECLVVMRLFKLSKLSLSGTGDFSLIFFVGYKLRQQIGKALQWRSEAIRNAINRYNVQAVALNPPRPKISWKDIADYSFLGEFDLLRHSRADIRSEDWAKPAHREATTKYFKLCRAHEELIRLNVEIRRLRTAIHTEQVQTTAVIEDLRLLDLKLAEELQCQWCSRAAINAVHLHRLDRIECLAGFSGVRGVGVRVQLTSTTPAQNPSMTVNTHTESGKLIPPSPNFHAYLILSRRR</sequence>
<reference evidence="1" key="1">
    <citation type="journal article" date="2020" name="New Phytol.">
        <title>Comparative genomics reveals dynamic genome evolution in host specialist ectomycorrhizal fungi.</title>
        <authorList>
            <person name="Lofgren L.A."/>
            <person name="Nguyen N.H."/>
            <person name="Vilgalys R."/>
            <person name="Ruytinx J."/>
            <person name="Liao H.L."/>
            <person name="Branco S."/>
            <person name="Kuo A."/>
            <person name="LaButti K."/>
            <person name="Lipzen A."/>
            <person name="Andreopoulos W."/>
            <person name="Pangilinan J."/>
            <person name="Riley R."/>
            <person name="Hundley H."/>
            <person name="Na H."/>
            <person name="Barry K."/>
            <person name="Grigoriev I.V."/>
            <person name="Stajich J.E."/>
            <person name="Kennedy P.G."/>
        </authorList>
    </citation>
    <scope>NUCLEOTIDE SEQUENCE</scope>
    <source>
        <strain evidence="1">DOB743</strain>
    </source>
</reference>
<organism evidence="1 2">
    <name type="scientific">Suillus placidus</name>
    <dbReference type="NCBI Taxonomy" id="48579"/>
    <lineage>
        <taxon>Eukaryota</taxon>
        <taxon>Fungi</taxon>
        <taxon>Dikarya</taxon>
        <taxon>Basidiomycota</taxon>
        <taxon>Agaricomycotina</taxon>
        <taxon>Agaricomycetes</taxon>
        <taxon>Agaricomycetidae</taxon>
        <taxon>Boletales</taxon>
        <taxon>Suillineae</taxon>
        <taxon>Suillaceae</taxon>
        <taxon>Suillus</taxon>
    </lineage>
</organism>
<dbReference type="Proteomes" id="UP000714275">
    <property type="component" value="Unassembled WGS sequence"/>
</dbReference>
<dbReference type="OrthoDB" id="2676448at2759"/>
<gene>
    <name evidence="1" type="ORF">EV702DRAFT_957645</name>
</gene>
<name>A0A9P7A937_9AGAM</name>
<evidence type="ECO:0000313" key="2">
    <source>
        <dbReference type="Proteomes" id="UP000714275"/>
    </source>
</evidence>
<protein>
    <submittedName>
        <fullName evidence="1">Uncharacterized protein</fullName>
    </submittedName>
</protein>
<evidence type="ECO:0000313" key="1">
    <source>
        <dbReference type="EMBL" id="KAG1783912.1"/>
    </source>
</evidence>